<gene>
    <name evidence="1" type="ORF">HMPREF0409_01083</name>
</gene>
<evidence type="ECO:0000313" key="1">
    <source>
        <dbReference type="EMBL" id="AGM23108.1"/>
    </source>
</evidence>
<sequence length="418" mass="47137">MSIREWMKKWFFKDCSVVTDDNVNFNPTDYTANIEYKAAFMLPMSKKIQACQNIAMAVYKKTKDGKGKDLVKEHVLNDLFNMINPNTSFQDFLDYLLVWLEGSDNGVLLEVIKGIPSLRPDLYVHSPSNFTVYFEGRRIREIRINNPYRSIVGDELKNYMWIRSPNYLNIIDGINSSGIGSGYTKHNSMAMYGAYSEQAWKWNWSLAKNLGKPGGILQTEGVVDKEDREEIKARYSAHYGGSDNAGKPIVLGSGLKYQDTSRAPIDSDWSTAEQKAHERAALASGVPAELVGGGESTYQNRKQAKKELYREAVIPFFNKLKSWLNYLFSEYLKNGEFIDYDLSGADELKEDIGDVITKLEPLKDRLTINEYRKIVSLLTDLSLGDVEGGDVLLVNSGVATLDETITPTTTEGEEVDDI</sequence>
<dbReference type="InterPro" id="IPR006944">
    <property type="entry name" value="Phage/GTA_portal"/>
</dbReference>
<proteinExistence type="predicted"/>
<accession>R9RAI1</accession>
<reference evidence="1 2" key="1">
    <citation type="submission" date="2012-07" db="EMBL/GenBank/DDBJ databases">
        <title>The Genome Sequence of Fusobacterium sp. 4_8.</title>
        <authorList>
            <consortium name="The Broad Institute Genome Sequencing Platform"/>
            <person name="Earl A."/>
            <person name="Ward D."/>
            <person name="Feldgarden M."/>
            <person name="Gevers D."/>
            <person name="Sibley C.D."/>
            <person name="White A.P."/>
            <person name="Crowley S."/>
            <person name="Surette M."/>
            <person name="Strauss J.C."/>
            <person name="Ambrose C.E."/>
            <person name="Allen-Vercoe E."/>
            <person name="Walker B."/>
            <person name="Young S.K."/>
            <person name="Zeng Q."/>
            <person name="Gargeya S."/>
            <person name="Fitzgerald M."/>
            <person name="Haas B."/>
            <person name="Abouelleil A."/>
            <person name="Alvarado L."/>
            <person name="Arachchi H.M."/>
            <person name="Berlin A.M."/>
            <person name="Chapman S.B."/>
            <person name="Goldberg J."/>
            <person name="Griggs A."/>
            <person name="Gujja S."/>
            <person name="Hansen M."/>
            <person name="Howarth C."/>
            <person name="Imamovic A."/>
            <person name="Larimer J."/>
            <person name="McCowen C."/>
            <person name="Montmayeur A."/>
            <person name="Murphy C."/>
            <person name="Neiman D."/>
            <person name="Pearson M."/>
            <person name="Priest M."/>
            <person name="Roberts A."/>
            <person name="Saif S."/>
            <person name="Shea T."/>
            <person name="Sisk P."/>
            <person name="Sykes S."/>
            <person name="Wortman J."/>
            <person name="Nusbaum C."/>
            <person name="Birren B."/>
        </authorList>
    </citation>
    <scope>NUCLEOTIDE SEQUENCE [LARGE SCALE GENOMIC DNA]</scope>
    <source>
        <strain evidence="1 2">4_8</strain>
    </source>
</reference>
<dbReference type="EMBL" id="CP003723">
    <property type="protein sequence ID" value="AGM23108.1"/>
    <property type="molecule type" value="Genomic_DNA"/>
</dbReference>
<dbReference type="HOGENOM" id="CLU_762377_0_0_0"/>
<dbReference type="Proteomes" id="UP000014361">
    <property type="component" value="Chromosome"/>
</dbReference>
<organism evidence="1 2">
    <name type="scientific">Fusobacterium animalis 4_8</name>
    <dbReference type="NCBI Taxonomy" id="469607"/>
    <lineage>
        <taxon>Bacteria</taxon>
        <taxon>Fusobacteriati</taxon>
        <taxon>Fusobacteriota</taxon>
        <taxon>Fusobacteriia</taxon>
        <taxon>Fusobacteriales</taxon>
        <taxon>Fusobacteriaceae</taxon>
        <taxon>Fusobacterium</taxon>
    </lineage>
</organism>
<evidence type="ECO:0000313" key="2">
    <source>
        <dbReference type="Proteomes" id="UP000014361"/>
    </source>
</evidence>
<dbReference type="KEGG" id="fus:HMPREF0409_01083"/>
<dbReference type="AlphaFoldDB" id="R9RAI1"/>
<protein>
    <submittedName>
        <fullName evidence="1">HK97 family phage portal protein</fullName>
    </submittedName>
</protein>
<name>R9RAI1_9FUSO</name>
<dbReference type="RefSeq" id="WP_016339681.1">
    <property type="nucleotide sequence ID" value="NC_021281.1"/>
</dbReference>
<dbReference type="PATRIC" id="fig|469607.3.peg.653"/>
<dbReference type="Pfam" id="PF04860">
    <property type="entry name" value="Phage_portal"/>
    <property type="match status" value="1"/>
</dbReference>